<feature type="binding site" evidence="7">
    <location>
        <position position="112"/>
    </location>
    <ligand>
        <name>tRNA</name>
        <dbReference type="ChEBI" id="CHEBI:17843"/>
    </ligand>
</feature>
<dbReference type="PANTHER" id="PTHR17224:SF1">
    <property type="entry name" value="PEPTIDYL-TRNA HYDROLASE"/>
    <property type="match status" value="1"/>
</dbReference>
<keyword evidence="4 7" id="KW-0694">RNA-binding</keyword>
<dbReference type="Gene3D" id="3.40.50.1470">
    <property type="entry name" value="Peptidyl-tRNA hydrolase"/>
    <property type="match status" value="1"/>
</dbReference>
<keyword evidence="11" id="KW-1185">Reference proteome</keyword>
<dbReference type="Pfam" id="PF01195">
    <property type="entry name" value="Pept_tRNA_hydro"/>
    <property type="match status" value="1"/>
</dbReference>
<dbReference type="CDD" id="cd00462">
    <property type="entry name" value="PTH"/>
    <property type="match status" value="1"/>
</dbReference>
<dbReference type="SUPFAM" id="SSF53178">
    <property type="entry name" value="Peptidyl-tRNA hydrolase-like"/>
    <property type="match status" value="1"/>
</dbReference>
<evidence type="ECO:0000256" key="5">
    <source>
        <dbReference type="ARBA" id="ARBA00038063"/>
    </source>
</evidence>
<evidence type="ECO:0000256" key="3">
    <source>
        <dbReference type="ARBA" id="ARBA00022801"/>
    </source>
</evidence>
<dbReference type="PANTHER" id="PTHR17224">
    <property type="entry name" value="PEPTIDYL-TRNA HYDROLASE"/>
    <property type="match status" value="1"/>
</dbReference>
<dbReference type="InterPro" id="IPR036416">
    <property type="entry name" value="Pept_tRNA_hydro_sf"/>
</dbReference>
<comment type="function">
    <text evidence="7">Hydrolyzes ribosome-free peptidyl-tRNAs (with 1 or more amino acids incorporated), which drop off the ribosome during protein synthesis, or as a result of ribosome stalling.</text>
</comment>
<sequence length="186" mass="21060">MKFLIVGLGNIGPEYELTRHNIGFLVLDRLAEEQGAKFEHSKLANKCEFKYKGRTIHLIKPTTYMNLSGKAANYWMQDLKISKENMLVITDDIALPHGNLRMRAKGSPAGHNGLKNIDEQTGGNNYARLKFGVGNDFHKGQQVDYVLSQFSKEQMKDLIFPIDKACEMALSFCTIGIQRTMNQFND</sequence>
<name>A0ABY6D0S5_9BACT</name>
<evidence type="ECO:0000256" key="4">
    <source>
        <dbReference type="ARBA" id="ARBA00022884"/>
    </source>
</evidence>
<dbReference type="HAMAP" id="MF_00083">
    <property type="entry name" value="Pept_tRNA_hydro_bact"/>
    <property type="match status" value="1"/>
</dbReference>
<keyword evidence="2 7" id="KW-0820">tRNA-binding</keyword>
<reference evidence="10" key="1">
    <citation type="submission" date="2022-10" db="EMBL/GenBank/DDBJ databases">
        <title>Comparative genomics and taxonomic characterization of three novel marine species of genus Reichenbachiella exhibiting antioxidant and polysaccharide degradation activities.</title>
        <authorList>
            <person name="Muhammad N."/>
            <person name="Lee Y.-J."/>
            <person name="Ko J."/>
            <person name="Kim S.-G."/>
        </authorList>
    </citation>
    <scope>NUCLEOTIDE SEQUENCE</scope>
    <source>
        <strain evidence="10">Wsw4-B4</strain>
    </source>
</reference>
<accession>A0ABY6D0S5</accession>
<dbReference type="InterPro" id="IPR001328">
    <property type="entry name" value="Pept_tRNA_hydro"/>
</dbReference>
<comment type="subcellular location">
    <subcellularLocation>
        <location evidence="7">Cytoplasm</location>
    </subcellularLocation>
</comment>
<feature type="binding site" evidence="7">
    <location>
        <position position="64"/>
    </location>
    <ligand>
        <name>tRNA</name>
        <dbReference type="ChEBI" id="CHEBI:17843"/>
    </ligand>
</feature>
<evidence type="ECO:0000256" key="2">
    <source>
        <dbReference type="ARBA" id="ARBA00022555"/>
    </source>
</evidence>
<comment type="function">
    <text evidence="7">Catalyzes the release of premature peptidyl moieties from peptidyl-tRNA molecules trapped in stalled 50S ribosomal subunits, and thus maintains levels of free tRNAs and 50S ribosomes.</text>
</comment>
<dbReference type="GO" id="GO:0004045">
    <property type="term" value="F:peptidyl-tRNA hydrolase activity"/>
    <property type="evidence" value="ECO:0007669"/>
    <property type="project" value="UniProtKB-EC"/>
</dbReference>
<feature type="binding site" evidence="7">
    <location>
        <position position="15"/>
    </location>
    <ligand>
        <name>tRNA</name>
        <dbReference type="ChEBI" id="CHEBI:17843"/>
    </ligand>
</feature>
<proteinExistence type="inferred from homology"/>
<keyword evidence="3 7" id="KW-0378">Hydrolase</keyword>
<comment type="similarity">
    <text evidence="5 7 9">Belongs to the PTH family.</text>
</comment>
<dbReference type="RefSeq" id="WP_263051256.1">
    <property type="nucleotide sequence ID" value="NZ_CP106735.1"/>
</dbReference>
<gene>
    <name evidence="7 10" type="primary">pth</name>
    <name evidence="10" type="ORF">N7E81_00165</name>
</gene>
<keyword evidence="7" id="KW-0963">Cytoplasm</keyword>
<evidence type="ECO:0000256" key="7">
    <source>
        <dbReference type="HAMAP-Rule" id="MF_00083"/>
    </source>
</evidence>
<dbReference type="InterPro" id="IPR018171">
    <property type="entry name" value="Pept_tRNA_hydro_CS"/>
</dbReference>
<comment type="catalytic activity">
    <reaction evidence="7 8">
        <text>an N-acyl-L-alpha-aminoacyl-tRNA + H2O = an N-acyl-L-amino acid + a tRNA + H(+)</text>
        <dbReference type="Rhea" id="RHEA:54448"/>
        <dbReference type="Rhea" id="RHEA-COMP:10123"/>
        <dbReference type="Rhea" id="RHEA-COMP:13883"/>
        <dbReference type="ChEBI" id="CHEBI:15377"/>
        <dbReference type="ChEBI" id="CHEBI:15378"/>
        <dbReference type="ChEBI" id="CHEBI:59874"/>
        <dbReference type="ChEBI" id="CHEBI:78442"/>
        <dbReference type="ChEBI" id="CHEBI:138191"/>
        <dbReference type="EC" id="3.1.1.29"/>
    </reaction>
</comment>
<dbReference type="PROSITE" id="PS01196">
    <property type="entry name" value="PEPT_TRNA_HYDROL_2"/>
    <property type="match status" value="1"/>
</dbReference>
<evidence type="ECO:0000313" key="11">
    <source>
        <dbReference type="Proteomes" id="UP001062165"/>
    </source>
</evidence>
<dbReference type="NCBIfam" id="TIGR00447">
    <property type="entry name" value="pth"/>
    <property type="match status" value="1"/>
</dbReference>
<feature type="site" description="Discriminates between blocked and unblocked aminoacyl-tRNA" evidence="7">
    <location>
        <position position="10"/>
    </location>
</feature>
<dbReference type="EC" id="3.1.1.29" evidence="1 7"/>
<feature type="active site" description="Proton acceptor" evidence="7">
    <location>
        <position position="20"/>
    </location>
</feature>
<organism evidence="10 11">
    <name type="scientific">Reichenbachiella carrageenanivorans</name>
    <dbReference type="NCBI Taxonomy" id="2979869"/>
    <lineage>
        <taxon>Bacteria</taxon>
        <taxon>Pseudomonadati</taxon>
        <taxon>Bacteroidota</taxon>
        <taxon>Cytophagia</taxon>
        <taxon>Cytophagales</taxon>
        <taxon>Reichenbachiellaceae</taxon>
        <taxon>Reichenbachiella</taxon>
    </lineage>
</organism>
<dbReference type="EMBL" id="CP106735">
    <property type="protein sequence ID" value="UXX79524.1"/>
    <property type="molecule type" value="Genomic_DNA"/>
</dbReference>
<feature type="site" description="Stabilizes the basic form of H active site to accept a proton" evidence="7">
    <location>
        <position position="91"/>
    </location>
</feature>
<dbReference type="Proteomes" id="UP001062165">
    <property type="component" value="Chromosome"/>
</dbReference>
<feature type="binding site" evidence="7">
    <location>
        <position position="66"/>
    </location>
    <ligand>
        <name>tRNA</name>
        <dbReference type="ChEBI" id="CHEBI:17843"/>
    </ligand>
</feature>
<evidence type="ECO:0000256" key="8">
    <source>
        <dbReference type="RuleBase" id="RU000673"/>
    </source>
</evidence>
<protein>
    <recommendedName>
        <fullName evidence="6 7">Peptidyl-tRNA hydrolase</fullName>
        <shortName evidence="7">Pth</shortName>
        <ecNumber evidence="1 7">3.1.1.29</ecNumber>
    </recommendedName>
</protein>
<evidence type="ECO:0000256" key="9">
    <source>
        <dbReference type="RuleBase" id="RU004320"/>
    </source>
</evidence>
<dbReference type="PROSITE" id="PS01195">
    <property type="entry name" value="PEPT_TRNA_HYDROL_1"/>
    <property type="match status" value="1"/>
</dbReference>
<evidence type="ECO:0000256" key="1">
    <source>
        <dbReference type="ARBA" id="ARBA00013260"/>
    </source>
</evidence>
<evidence type="ECO:0000313" key="10">
    <source>
        <dbReference type="EMBL" id="UXX79524.1"/>
    </source>
</evidence>
<evidence type="ECO:0000256" key="6">
    <source>
        <dbReference type="ARBA" id="ARBA00050038"/>
    </source>
</evidence>
<comment type="subunit">
    <text evidence="7">Monomer.</text>
</comment>